<dbReference type="Proteomes" id="UP001595548">
    <property type="component" value="Unassembled WGS sequence"/>
</dbReference>
<dbReference type="SMART" id="SM01086">
    <property type="entry name" value="ClpB_D2-small"/>
    <property type="match status" value="1"/>
</dbReference>
<dbReference type="SUPFAM" id="SSF52540">
    <property type="entry name" value="P-loop containing nucleoside triphosphate hydrolases"/>
    <property type="match status" value="1"/>
</dbReference>
<dbReference type="Pfam" id="PF10431">
    <property type="entry name" value="ClpB_D2-small"/>
    <property type="match status" value="1"/>
</dbReference>
<gene>
    <name evidence="6" type="ORF">ACFOEB_14330</name>
</gene>
<dbReference type="PANTHER" id="PTHR11638">
    <property type="entry name" value="ATP-DEPENDENT CLP PROTEASE"/>
    <property type="match status" value="1"/>
</dbReference>
<reference evidence="7" key="1">
    <citation type="journal article" date="2019" name="Int. J. Syst. Evol. Microbiol.">
        <title>The Global Catalogue of Microorganisms (GCM) 10K type strain sequencing project: providing services to taxonomists for standard genome sequencing and annotation.</title>
        <authorList>
            <consortium name="The Broad Institute Genomics Platform"/>
            <consortium name="The Broad Institute Genome Sequencing Center for Infectious Disease"/>
            <person name="Wu L."/>
            <person name="Ma J."/>
        </authorList>
    </citation>
    <scope>NUCLEOTIDE SEQUENCE [LARGE SCALE GENOMIC DNA]</scope>
    <source>
        <strain evidence="7">KCTC 52141</strain>
    </source>
</reference>
<dbReference type="Pfam" id="PF07724">
    <property type="entry name" value="AAA_2"/>
    <property type="match status" value="1"/>
</dbReference>
<dbReference type="InterPro" id="IPR050130">
    <property type="entry name" value="ClpA_ClpB"/>
</dbReference>
<evidence type="ECO:0000256" key="3">
    <source>
        <dbReference type="ARBA" id="ARBA00023186"/>
    </source>
</evidence>
<dbReference type="InterPro" id="IPR019489">
    <property type="entry name" value="Clp_ATPase_C"/>
</dbReference>
<organism evidence="6 7">
    <name type="scientific">Gilvimarinus japonicus</name>
    <dbReference type="NCBI Taxonomy" id="1796469"/>
    <lineage>
        <taxon>Bacteria</taxon>
        <taxon>Pseudomonadati</taxon>
        <taxon>Pseudomonadota</taxon>
        <taxon>Gammaproteobacteria</taxon>
        <taxon>Cellvibrionales</taxon>
        <taxon>Cellvibrionaceae</taxon>
        <taxon>Gilvimarinus</taxon>
    </lineage>
</organism>
<dbReference type="InterPro" id="IPR027417">
    <property type="entry name" value="P-loop_NTPase"/>
</dbReference>
<evidence type="ECO:0000259" key="5">
    <source>
        <dbReference type="SMART" id="SM01086"/>
    </source>
</evidence>
<feature type="domain" description="Clp ATPase C-terminal" evidence="5">
    <location>
        <begin position="260"/>
        <end position="353"/>
    </location>
</feature>
<dbReference type="InterPro" id="IPR003959">
    <property type="entry name" value="ATPase_AAA_core"/>
</dbReference>
<sequence>MPFINDMLAEQAQGTPAPAVNTRPAATRLGQTRFRFDLPKAKERLRERIVGQPEAMAALDDALDVIKADIADPDRPLWSALLAGPTGVGKTATVKALAEVLTGRADNFCRIDMNTLSQAHYSAALSGAPPGYVGSKEGHTLFDAAQIAGDYSTPGIVLFDEVEKASPEVLRALLNVLENGHLRLSAGEKSLDFRNTLLLMTSNLGGRQLSAWLKRSSWWPGRGGTDLPRRVQRQVHEQIEAFFDPEFINRLDRVLIYRPLGDTHTHSLLELELDRLNRRLNKKGWRLTLTAEAYEGLGKNALDNRYGARSVRRLMRDAVEAPLASFLLQAGAESPSPELCLAEGHWQSGQLIFLAR</sequence>
<dbReference type="CDD" id="cd19499">
    <property type="entry name" value="RecA-like_ClpB_Hsp104-like"/>
    <property type="match status" value="1"/>
</dbReference>
<name>A0ABV7HYF8_9GAMM</name>
<evidence type="ECO:0000256" key="1">
    <source>
        <dbReference type="ARBA" id="ARBA00022741"/>
    </source>
</evidence>
<dbReference type="SMART" id="SM00382">
    <property type="entry name" value="AAA"/>
    <property type="match status" value="1"/>
</dbReference>
<dbReference type="PANTHER" id="PTHR11638:SF18">
    <property type="entry name" value="HEAT SHOCK PROTEIN 104"/>
    <property type="match status" value="1"/>
</dbReference>
<protein>
    <submittedName>
        <fullName evidence="6">AAA family ATPase</fullName>
    </submittedName>
</protein>
<accession>A0ABV7HYF8</accession>
<dbReference type="RefSeq" id="WP_382417599.1">
    <property type="nucleotide sequence ID" value="NZ_AP031500.1"/>
</dbReference>
<keyword evidence="3" id="KW-0143">Chaperone</keyword>
<keyword evidence="7" id="KW-1185">Reference proteome</keyword>
<comment type="caution">
    <text evidence="6">The sequence shown here is derived from an EMBL/GenBank/DDBJ whole genome shotgun (WGS) entry which is preliminary data.</text>
</comment>
<evidence type="ECO:0000313" key="7">
    <source>
        <dbReference type="Proteomes" id="UP001595548"/>
    </source>
</evidence>
<dbReference type="InterPro" id="IPR001270">
    <property type="entry name" value="ClpA/B"/>
</dbReference>
<proteinExistence type="predicted"/>
<dbReference type="EMBL" id="JBHRTL010000030">
    <property type="protein sequence ID" value="MFC3156386.1"/>
    <property type="molecule type" value="Genomic_DNA"/>
</dbReference>
<dbReference type="Gene3D" id="1.10.8.60">
    <property type="match status" value="1"/>
</dbReference>
<evidence type="ECO:0000313" key="6">
    <source>
        <dbReference type="EMBL" id="MFC3156386.1"/>
    </source>
</evidence>
<keyword evidence="1" id="KW-0547">Nucleotide-binding</keyword>
<keyword evidence="2" id="KW-0067">ATP-binding</keyword>
<feature type="domain" description="AAA+ ATPase" evidence="4">
    <location>
        <begin position="76"/>
        <end position="261"/>
    </location>
</feature>
<evidence type="ECO:0000256" key="2">
    <source>
        <dbReference type="ARBA" id="ARBA00022840"/>
    </source>
</evidence>
<dbReference type="InterPro" id="IPR003593">
    <property type="entry name" value="AAA+_ATPase"/>
</dbReference>
<evidence type="ECO:0000259" key="4">
    <source>
        <dbReference type="SMART" id="SM00382"/>
    </source>
</evidence>
<dbReference type="Gene3D" id="3.40.50.300">
    <property type="entry name" value="P-loop containing nucleotide triphosphate hydrolases"/>
    <property type="match status" value="1"/>
</dbReference>
<dbReference type="PRINTS" id="PR00300">
    <property type="entry name" value="CLPPROTEASEA"/>
</dbReference>